<dbReference type="InterPro" id="IPR013525">
    <property type="entry name" value="ABC2_TM"/>
</dbReference>
<evidence type="ECO:0000313" key="9">
    <source>
        <dbReference type="Proteomes" id="UP000007842"/>
    </source>
</evidence>
<evidence type="ECO:0000256" key="5">
    <source>
        <dbReference type="ARBA" id="ARBA00023251"/>
    </source>
</evidence>
<feature type="transmembrane region" description="Helical" evidence="6">
    <location>
        <begin position="57"/>
        <end position="78"/>
    </location>
</feature>
<evidence type="ECO:0000256" key="4">
    <source>
        <dbReference type="ARBA" id="ARBA00023136"/>
    </source>
</evidence>
<evidence type="ECO:0000256" key="1">
    <source>
        <dbReference type="ARBA" id="ARBA00004141"/>
    </source>
</evidence>
<dbReference type="GO" id="GO:0140359">
    <property type="term" value="F:ABC-type transporter activity"/>
    <property type="evidence" value="ECO:0007669"/>
    <property type="project" value="InterPro"/>
</dbReference>
<keyword evidence="8" id="KW-0614">Plasmid</keyword>
<gene>
    <name evidence="8" type="ordered locus">SCATT_p17450</name>
</gene>
<feature type="transmembrane region" description="Helical" evidence="6">
    <location>
        <begin position="167"/>
        <end position="185"/>
    </location>
</feature>
<feature type="domain" description="ABC transmembrane type-2" evidence="7">
    <location>
        <begin position="50"/>
        <end position="283"/>
    </location>
</feature>
<proteinExistence type="inferred from homology"/>
<dbReference type="PANTHER" id="PTHR43229:SF2">
    <property type="entry name" value="NODULATION PROTEIN J"/>
    <property type="match status" value="1"/>
</dbReference>
<dbReference type="KEGG" id="scy:SCATT_p17450"/>
<sequence length="284" mass="29837">MTTPTPPRPAPPRPATHQRKALRRFRTWRYLRETALLVSRTLRVAARMPVRIGGVTLQPVVNTVLFVTVFGSAVHIPATRYPDYLLPGLIAQSVAFGGVSAGVATATDFSLGVIDRLTSLPITRLAVITAQIVGQVIEQAASMLVVACLGAALGWRPRVNADAICELAGLLLLGLFAFTTFGVLLGTIVRTPATIQGLGYGILLPLVFLGGTYVPVTGMQTLPRTIAEYNPIAALVAAVRQVAQGTGSTGSLMLEHPVPSTAACCTLLIAVCLPLAVKKFGPGP</sequence>
<dbReference type="RefSeq" id="WP_014150461.1">
    <property type="nucleotide sequence ID" value="NC_016113.1"/>
</dbReference>
<dbReference type="PANTHER" id="PTHR43229">
    <property type="entry name" value="NODULATION PROTEIN J"/>
    <property type="match status" value="1"/>
</dbReference>
<dbReference type="InterPro" id="IPR051784">
    <property type="entry name" value="Nod_factor_ABC_transporter"/>
</dbReference>
<feature type="transmembrane region" description="Helical" evidence="6">
    <location>
        <begin position="84"/>
        <end position="104"/>
    </location>
</feature>
<evidence type="ECO:0000259" key="7">
    <source>
        <dbReference type="PROSITE" id="PS51012"/>
    </source>
</evidence>
<protein>
    <recommendedName>
        <fullName evidence="6">Transport permease protein</fullName>
    </recommendedName>
</protein>
<dbReference type="AlphaFoldDB" id="F8JJL6"/>
<dbReference type="Pfam" id="PF01061">
    <property type="entry name" value="ABC2_membrane"/>
    <property type="match status" value="1"/>
</dbReference>
<keyword evidence="6" id="KW-1003">Cell membrane</keyword>
<reference evidence="9" key="1">
    <citation type="submission" date="2011-12" db="EMBL/GenBank/DDBJ databases">
        <title>Complete genome sequence of Streptomyces cattleya strain DSM 46488.</title>
        <authorList>
            <person name="Ou H.-Y."/>
            <person name="Li P."/>
            <person name="Zhao C."/>
            <person name="O'Hagan D."/>
            <person name="Deng Z."/>
        </authorList>
    </citation>
    <scope>NUCLEOTIDE SEQUENCE [LARGE SCALE GENOMIC DNA]</scope>
    <source>
        <strain evidence="9">ATCC 35852 / DSM 46488 / JCM 4925 / NBRC 14057 / NRRL 8057</strain>
        <plasmid evidence="9">Plasmid pSCATT</plasmid>
    </source>
</reference>
<accession>F8JJL6</accession>
<keyword evidence="3 6" id="KW-1133">Transmembrane helix</keyword>
<dbReference type="HOGENOM" id="CLU_039483_2_0_11"/>
<evidence type="ECO:0000256" key="3">
    <source>
        <dbReference type="ARBA" id="ARBA00022989"/>
    </source>
</evidence>
<dbReference type="PIRSF" id="PIRSF006648">
    <property type="entry name" value="DrrB"/>
    <property type="match status" value="1"/>
</dbReference>
<evidence type="ECO:0000256" key="6">
    <source>
        <dbReference type="RuleBase" id="RU361157"/>
    </source>
</evidence>
<keyword evidence="9" id="KW-1185">Reference proteome</keyword>
<dbReference type="InterPro" id="IPR047817">
    <property type="entry name" value="ABC2_TM_bact-type"/>
</dbReference>
<evidence type="ECO:0000313" key="8">
    <source>
        <dbReference type="EMBL" id="AEW99938.1"/>
    </source>
</evidence>
<accession>G8XI32</accession>
<comment type="subcellular location">
    <subcellularLocation>
        <location evidence="6">Cell membrane</location>
        <topology evidence="6">Multi-pass membrane protein</topology>
    </subcellularLocation>
    <subcellularLocation>
        <location evidence="1">Membrane</location>
        <topology evidence="1">Multi-pass membrane protein</topology>
    </subcellularLocation>
</comment>
<keyword evidence="2 6" id="KW-0812">Transmembrane</keyword>
<dbReference type="EMBL" id="CP003229">
    <property type="protein sequence ID" value="AEW99938.1"/>
    <property type="molecule type" value="Genomic_DNA"/>
</dbReference>
<keyword evidence="6" id="KW-0813">Transport</keyword>
<comment type="caution">
    <text evidence="6">Lacks conserved residue(s) required for the propagation of feature annotation.</text>
</comment>
<dbReference type="KEGG" id="sct:SCAT_p0004"/>
<geneLocation type="plasmid" evidence="8 9">
    <name>pSCATT</name>
</geneLocation>
<dbReference type="PROSITE" id="PS51012">
    <property type="entry name" value="ABC_TM2"/>
    <property type="match status" value="1"/>
</dbReference>
<evidence type="ECO:0000256" key="2">
    <source>
        <dbReference type="ARBA" id="ARBA00022692"/>
    </source>
</evidence>
<keyword evidence="5" id="KW-0046">Antibiotic resistance</keyword>
<dbReference type="OrthoDB" id="670210at2"/>
<keyword evidence="4 6" id="KW-0472">Membrane</keyword>
<dbReference type="Proteomes" id="UP000007842">
    <property type="component" value="Plasmid pSCATT"/>
</dbReference>
<dbReference type="GO" id="GO:0046677">
    <property type="term" value="P:response to antibiotic"/>
    <property type="evidence" value="ECO:0007669"/>
    <property type="project" value="UniProtKB-KW"/>
</dbReference>
<dbReference type="GO" id="GO:0043190">
    <property type="term" value="C:ATP-binding cassette (ABC) transporter complex"/>
    <property type="evidence" value="ECO:0007669"/>
    <property type="project" value="InterPro"/>
</dbReference>
<dbReference type="InterPro" id="IPR000412">
    <property type="entry name" value="ABC_2_transport"/>
</dbReference>
<feature type="transmembrane region" description="Helical" evidence="6">
    <location>
        <begin position="125"/>
        <end position="155"/>
    </location>
</feature>
<comment type="similarity">
    <text evidence="6">Belongs to the ABC-2 integral membrane protein family.</text>
</comment>
<organism evidence="8 9">
    <name type="scientific">Streptantibioticus cattleyicolor (strain ATCC 35852 / DSM 46488 / JCM 4925 / NBRC 14057 / NRRL 8057)</name>
    <name type="common">Streptomyces cattleya</name>
    <dbReference type="NCBI Taxonomy" id="1003195"/>
    <lineage>
        <taxon>Bacteria</taxon>
        <taxon>Bacillati</taxon>
        <taxon>Actinomycetota</taxon>
        <taxon>Actinomycetes</taxon>
        <taxon>Kitasatosporales</taxon>
        <taxon>Streptomycetaceae</taxon>
        <taxon>Streptantibioticus</taxon>
    </lineage>
</organism>
<name>F8JJL6_STREN</name>
<feature type="transmembrane region" description="Helical" evidence="6">
    <location>
        <begin position="197"/>
        <end position="216"/>
    </location>
</feature>
<dbReference type="PATRIC" id="fig|1003195.11.peg.3"/>